<protein>
    <submittedName>
        <fullName evidence="1">Uncharacterized protein</fullName>
    </submittedName>
</protein>
<organism evidence="1">
    <name type="scientific">marine sediment metagenome</name>
    <dbReference type="NCBI Taxonomy" id="412755"/>
    <lineage>
        <taxon>unclassified sequences</taxon>
        <taxon>metagenomes</taxon>
        <taxon>ecological metagenomes</taxon>
    </lineage>
</organism>
<gene>
    <name evidence="1" type="ORF">S01H4_65709</name>
</gene>
<accession>X1G577</accession>
<evidence type="ECO:0000313" key="1">
    <source>
        <dbReference type="EMBL" id="GAH28183.1"/>
    </source>
</evidence>
<proteinExistence type="predicted"/>
<name>X1G577_9ZZZZ</name>
<sequence>QQEYFHQPRVLHHLGLLSYPRLSLQVQEAHRLLQRS</sequence>
<dbReference type="AlphaFoldDB" id="X1G577"/>
<dbReference type="EMBL" id="BART01040319">
    <property type="protein sequence ID" value="GAH28183.1"/>
    <property type="molecule type" value="Genomic_DNA"/>
</dbReference>
<comment type="caution">
    <text evidence="1">The sequence shown here is derived from an EMBL/GenBank/DDBJ whole genome shotgun (WGS) entry which is preliminary data.</text>
</comment>
<reference evidence="1" key="1">
    <citation type="journal article" date="2014" name="Front. Microbiol.">
        <title>High frequency of phylogenetically diverse reductive dehalogenase-homologous genes in deep subseafloor sedimentary metagenomes.</title>
        <authorList>
            <person name="Kawai M."/>
            <person name="Futagami T."/>
            <person name="Toyoda A."/>
            <person name="Takaki Y."/>
            <person name="Nishi S."/>
            <person name="Hori S."/>
            <person name="Arai W."/>
            <person name="Tsubouchi T."/>
            <person name="Morono Y."/>
            <person name="Uchiyama I."/>
            <person name="Ito T."/>
            <person name="Fujiyama A."/>
            <person name="Inagaki F."/>
            <person name="Takami H."/>
        </authorList>
    </citation>
    <scope>NUCLEOTIDE SEQUENCE</scope>
    <source>
        <strain evidence="1">Expedition CK06-06</strain>
    </source>
</reference>
<feature type="non-terminal residue" evidence="1">
    <location>
        <position position="1"/>
    </location>
</feature>